<organism evidence="1 2">
    <name type="scientific">Candidatus Thiomargarita nelsonii</name>
    <dbReference type="NCBI Taxonomy" id="1003181"/>
    <lineage>
        <taxon>Bacteria</taxon>
        <taxon>Pseudomonadati</taxon>
        <taxon>Pseudomonadota</taxon>
        <taxon>Gammaproteobacteria</taxon>
        <taxon>Thiotrichales</taxon>
        <taxon>Thiotrichaceae</taxon>
        <taxon>Thiomargarita</taxon>
    </lineage>
</organism>
<evidence type="ECO:0000313" key="1">
    <source>
        <dbReference type="EMBL" id="KHD06432.1"/>
    </source>
</evidence>
<comment type="caution">
    <text evidence="1">The sequence shown here is derived from an EMBL/GenBank/DDBJ whole genome shotgun (WGS) entry which is preliminary data.</text>
</comment>
<protein>
    <submittedName>
        <fullName evidence="1">Uncharacterized protein</fullName>
    </submittedName>
</protein>
<dbReference type="EMBL" id="JSZA02000041">
    <property type="protein sequence ID" value="KHD06432.1"/>
    <property type="molecule type" value="Genomic_DNA"/>
</dbReference>
<proteinExistence type="predicted"/>
<keyword evidence="2" id="KW-1185">Reference proteome</keyword>
<name>A0A0A6PJN8_9GAMM</name>
<dbReference type="Proteomes" id="UP000030428">
    <property type="component" value="Unassembled WGS sequence"/>
</dbReference>
<dbReference type="AlphaFoldDB" id="A0A0A6PJN8"/>
<gene>
    <name evidence="1" type="ORF">PN36_12855</name>
</gene>
<accession>A0A0A6PJN8</accession>
<reference evidence="1 2" key="1">
    <citation type="journal article" date="2016" name="Front. Microbiol.">
        <title>Single-Cell (Meta-)Genomics of a Dimorphic Candidatus Thiomargarita nelsonii Reveals Genomic Plasticity.</title>
        <authorList>
            <person name="Flood B.E."/>
            <person name="Fliss P."/>
            <person name="Jones D.S."/>
            <person name="Dick G.J."/>
            <person name="Jain S."/>
            <person name="Kaster A.K."/>
            <person name="Winkel M."/>
            <person name="Mussmann M."/>
            <person name="Bailey J."/>
        </authorList>
    </citation>
    <scope>NUCLEOTIDE SEQUENCE [LARGE SCALE GENOMIC DNA]</scope>
    <source>
        <strain evidence="1">Hydrate Ridge</strain>
    </source>
</reference>
<evidence type="ECO:0000313" key="2">
    <source>
        <dbReference type="Proteomes" id="UP000030428"/>
    </source>
</evidence>
<sequence>MHLTGFAGSASYNEFNLDDVEVWEGITRASRGGATDWELFQIYQNPQWWDRITFMEKEKPVSNLFERRV</sequence>